<dbReference type="Proteomes" id="UP000639396">
    <property type="component" value="Unassembled WGS sequence"/>
</dbReference>
<evidence type="ECO:0000313" key="2">
    <source>
        <dbReference type="Proteomes" id="UP000639396"/>
    </source>
</evidence>
<proteinExistence type="predicted"/>
<dbReference type="InterPro" id="IPR036412">
    <property type="entry name" value="HAD-like_sf"/>
</dbReference>
<sequence length="164" mass="19010">MLHIGVDLDGVLAVHGGEEKFFDIRIAPRAVEVIQMYTKLGLRFSIISSRINCRAETHRWLKMNHAFELFESVLVAEDHDDSKLNAAQLLQIDIMIEDTPYEIEKLIAGEWEIWMPELPINQSYKPVSQQVVKIKGRRLTPQGWVADWEDIEARLKQKLKETTK</sequence>
<reference evidence="1" key="1">
    <citation type="submission" date="2020-09" db="EMBL/GenBank/DDBJ databases">
        <title>A novel bacterium of genus Paenibacillus, isolated from South China Sea.</title>
        <authorList>
            <person name="Huang H."/>
            <person name="Mo K."/>
            <person name="Hu Y."/>
        </authorList>
    </citation>
    <scope>NUCLEOTIDE SEQUENCE</scope>
    <source>
        <strain evidence="1">IB182363</strain>
    </source>
</reference>
<dbReference type="InterPro" id="IPR023214">
    <property type="entry name" value="HAD_sf"/>
</dbReference>
<keyword evidence="2" id="KW-1185">Reference proteome</keyword>
<dbReference type="AlphaFoldDB" id="A0A927C3P6"/>
<dbReference type="RefSeq" id="WP_190924155.1">
    <property type="nucleotide sequence ID" value="NZ_JACXJA010000003.1"/>
</dbReference>
<accession>A0A927C3P6</accession>
<organism evidence="1 2">
    <name type="scientific">Paenibacillus oceani</name>
    <dbReference type="NCBI Taxonomy" id="2772510"/>
    <lineage>
        <taxon>Bacteria</taxon>
        <taxon>Bacillati</taxon>
        <taxon>Bacillota</taxon>
        <taxon>Bacilli</taxon>
        <taxon>Bacillales</taxon>
        <taxon>Paenibacillaceae</taxon>
        <taxon>Paenibacillus</taxon>
    </lineage>
</organism>
<name>A0A927C3P6_9BACL</name>
<protein>
    <submittedName>
        <fullName evidence="1">Uncharacterized protein</fullName>
    </submittedName>
</protein>
<dbReference type="Gene3D" id="3.40.50.1000">
    <property type="entry name" value="HAD superfamily/HAD-like"/>
    <property type="match status" value="1"/>
</dbReference>
<gene>
    <name evidence="1" type="ORF">IDH45_01930</name>
</gene>
<evidence type="ECO:0000313" key="1">
    <source>
        <dbReference type="EMBL" id="MBD2860743.1"/>
    </source>
</evidence>
<comment type="caution">
    <text evidence="1">The sequence shown here is derived from an EMBL/GenBank/DDBJ whole genome shotgun (WGS) entry which is preliminary data.</text>
</comment>
<dbReference type="SUPFAM" id="SSF56784">
    <property type="entry name" value="HAD-like"/>
    <property type="match status" value="1"/>
</dbReference>
<dbReference type="EMBL" id="JACXJA010000003">
    <property type="protein sequence ID" value="MBD2860743.1"/>
    <property type="molecule type" value="Genomic_DNA"/>
</dbReference>